<dbReference type="SMART" id="SM00530">
    <property type="entry name" value="HTH_XRE"/>
    <property type="match status" value="1"/>
</dbReference>
<dbReference type="EMBL" id="VOEJ01000005">
    <property type="protein sequence ID" value="TWR28873.1"/>
    <property type="molecule type" value="Genomic_DNA"/>
</dbReference>
<sequence>MEELSPVNIKGIALNIKKVRTKLGMTQAKMAKKLGITQNAYSKIERCVSKLKLISLLQISAVLKVEISDLIRCDENIAS</sequence>
<evidence type="ECO:0000256" key="1">
    <source>
        <dbReference type="ARBA" id="ARBA00023125"/>
    </source>
</evidence>
<proteinExistence type="predicted"/>
<dbReference type="Pfam" id="PF01381">
    <property type="entry name" value="HTH_3"/>
    <property type="match status" value="1"/>
</dbReference>
<dbReference type="PANTHER" id="PTHR46558:SF4">
    <property type="entry name" value="DNA-BIDING PHAGE PROTEIN"/>
    <property type="match status" value="1"/>
</dbReference>
<dbReference type="OrthoDB" id="798409at2"/>
<keyword evidence="1" id="KW-0238">DNA-binding</keyword>
<accession>A0A563UC61</accession>
<dbReference type="Gene3D" id="1.10.260.40">
    <property type="entry name" value="lambda repressor-like DNA-binding domains"/>
    <property type="match status" value="1"/>
</dbReference>
<evidence type="ECO:0000259" key="2">
    <source>
        <dbReference type="PROSITE" id="PS50943"/>
    </source>
</evidence>
<gene>
    <name evidence="3" type="ORF">FPZ43_11420</name>
</gene>
<dbReference type="RefSeq" id="WP_146382058.1">
    <property type="nucleotide sequence ID" value="NZ_VOEJ01000005.1"/>
</dbReference>
<organism evidence="3 4">
    <name type="scientific">Mucilaginibacter pallidiroseus</name>
    <dbReference type="NCBI Taxonomy" id="2599295"/>
    <lineage>
        <taxon>Bacteria</taxon>
        <taxon>Pseudomonadati</taxon>
        <taxon>Bacteroidota</taxon>
        <taxon>Sphingobacteriia</taxon>
        <taxon>Sphingobacteriales</taxon>
        <taxon>Sphingobacteriaceae</taxon>
        <taxon>Mucilaginibacter</taxon>
    </lineage>
</organism>
<reference evidence="3 4" key="1">
    <citation type="submission" date="2019-07" db="EMBL/GenBank/DDBJ databases">
        <authorList>
            <person name="Kim J."/>
        </authorList>
    </citation>
    <scope>NUCLEOTIDE SEQUENCE [LARGE SCALE GENOMIC DNA]</scope>
    <source>
        <strain evidence="4">dk17</strain>
    </source>
</reference>
<dbReference type="PROSITE" id="PS50943">
    <property type="entry name" value="HTH_CROC1"/>
    <property type="match status" value="1"/>
</dbReference>
<dbReference type="PANTHER" id="PTHR46558">
    <property type="entry name" value="TRACRIPTIONAL REGULATORY PROTEIN-RELATED-RELATED"/>
    <property type="match status" value="1"/>
</dbReference>
<dbReference type="Proteomes" id="UP000320042">
    <property type="component" value="Unassembled WGS sequence"/>
</dbReference>
<comment type="caution">
    <text evidence="3">The sequence shown here is derived from an EMBL/GenBank/DDBJ whole genome shotgun (WGS) entry which is preliminary data.</text>
</comment>
<dbReference type="CDD" id="cd00093">
    <property type="entry name" value="HTH_XRE"/>
    <property type="match status" value="1"/>
</dbReference>
<dbReference type="InterPro" id="IPR010982">
    <property type="entry name" value="Lambda_DNA-bd_dom_sf"/>
</dbReference>
<feature type="domain" description="HTH cro/C1-type" evidence="2">
    <location>
        <begin position="16"/>
        <end position="70"/>
    </location>
</feature>
<evidence type="ECO:0000313" key="3">
    <source>
        <dbReference type="EMBL" id="TWR28873.1"/>
    </source>
</evidence>
<dbReference type="AlphaFoldDB" id="A0A563UC61"/>
<dbReference type="InterPro" id="IPR001387">
    <property type="entry name" value="Cro/C1-type_HTH"/>
</dbReference>
<protein>
    <submittedName>
        <fullName evidence="3">Helix-turn-helix transcriptional regulator</fullName>
    </submittedName>
</protein>
<evidence type="ECO:0000313" key="4">
    <source>
        <dbReference type="Proteomes" id="UP000320042"/>
    </source>
</evidence>
<name>A0A563UC61_9SPHI</name>
<dbReference type="GO" id="GO:0003677">
    <property type="term" value="F:DNA binding"/>
    <property type="evidence" value="ECO:0007669"/>
    <property type="project" value="UniProtKB-KW"/>
</dbReference>
<dbReference type="SUPFAM" id="SSF47413">
    <property type="entry name" value="lambda repressor-like DNA-binding domains"/>
    <property type="match status" value="1"/>
</dbReference>
<keyword evidence="4" id="KW-1185">Reference proteome</keyword>